<keyword evidence="1" id="KW-0732">Signal</keyword>
<dbReference type="PATRIC" id="fig|743719.3.peg.2432"/>
<gene>
    <name evidence="2" type="ORF">PaelaDRAFT_2410</name>
</gene>
<dbReference type="EMBL" id="AGIP01000004">
    <property type="protein sequence ID" value="EHB65268.1"/>
    <property type="molecule type" value="Genomic_DNA"/>
</dbReference>
<dbReference type="AlphaFoldDB" id="G4HEJ9"/>
<accession>G4HEJ9</accession>
<organism evidence="2 3">
    <name type="scientific">Paenibacillus lactis 154</name>
    <dbReference type="NCBI Taxonomy" id="743719"/>
    <lineage>
        <taxon>Bacteria</taxon>
        <taxon>Bacillati</taxon>
        <taxon>Bacillota</taxon>
        <taxon>Bacilli</taxon>
        <taxon>Bacillales</taxon>
        <taxon>Paenibacillaceae</taxon>
        <taxon>Paenibacillus</taxon>
    </lineage>
</organism>
<evidence type="ECO:0008006" key="4">
    <source>
        <dbReference type="Google" id="ProtNLM"/>
    </source>
</evidence>
<evidence type="ECO:0000256" key="1">
    <source>
        <dbReference type="SAM" id="SignalP"/>
    </source>
</evidence>
<reference evidence="2 3" key="1">
    <citation type="submission" date="2011-09" db="EMBL/GenBank/DDBJ databases">
        <title>The draft genome of Paenibacillus lactis 154.</title>
        <authorList>
            <consortium name="US DOE Joint Genome Institute (JGI-PGF)"/>
            <person name="Lucas S."/>
            <person name="Han J."/>
            <person name="Lapidus A."/>
            <person name="Cheng J.-F."/>
            <person name="Goodwin L."/>
            <person name="Pitluck S."/>
            <person name="Peters L."/>
            <person name="Land M.L."/>
            <person name="Hauser L."/>
            <person name="Siebers A."/>
            <person name="Thelen M."/>
            <person name="Hugenholtz P."/>
            <person name="Allgaier M."/>
            <person name="Woyke T.J."/>
        </authorList>
    </citation>
    <scope>NUCLEOTIDE SEQUENCE [LARGE SCALE GENOMIC DNA]</scope>
    <source>
        <strain evidence="2 3">154</strain>
    </source>
</reference>
<feature type="chain" id="PRO_5003463682" description="Lipoprotein" evidence="1">
    <location>
        <begin position="27"/>
        <end position="121"/>
    </location>
</feature>
<feature type="signal peptide" evidence="1">
    <location>
        <begin position="1"/>
        <end position="26"/>
    </location>
</feature>
<dbReference type="PROSITE" id="PS51257">
    <property type="entry name" value="PROKAR_LIPOPROTEIN"/>
    <property type="match status" value="1"/>
</dbReference>
<dbReference type="OrthoDB" id="2615463at2"/>
<protein>
    <recommendedName>
        <fullName evidence="4">Lipoprotein</fullName>
    </recommendedName>
</protein>
<dbReference type="STRING" id="743719.PaelaDRAFT_2410"/>
<proteinExistence type="predicted"/>
<name>G4HEJ9_9BACL</name>
<evidence type="ECO:0000313" key="2">
    <source>
        <dbReference type="EMBL" id="EHB65268.1"/>
    </source>
</evidence>
<dbReference type="Proteomes" id="UP000003891">
    <property type="component" value="Unassembled WGS sequence"/>
</dbReference>
<sequence>MKKSLGLFAVVMLLLVAVVGCGSAEAESEKDLTLDKFIKAYQDAGIEVDPEKKPVFGMINAKDGVMFTVDKDKVAIYEYESKKDLEKNQKELELVKGWPSNGRFLLEAYNEKSQQIFENVK</sequence>
<evidence type="ECO:0000313" key="3">
    <source>
        <dbReference type="Proteomes" id="UP000003891"/>
    </source>
</evidence>
<dbReference type="RefSeq" id="WP_007129582.1">
    <property type="nucleotide sequence ID" value="NZ_AGIP01000004.1"/>
</dbReference>
<dbReference type="eggNOG" id="ENOG50348QQ">
    <property type="taxonomic scope" value="Bacteria"/>
</dbReference>